<gene>
    <name evidence="4" type="ORF">RASY3_09925</name>
</gene>
<dbReference type="InterPro" id="IPR051796">
    <property type="entry name" value="ISF_SsuE-like"/>
</dbReference>
<evidence type="ECO:0000256" key="2">
    <source>
        <dbReference type="ARBA" id="ARBA00022643"/>
    </source>
</evidence>
<dbReference type="Gene3D" id="3.40.50.360">
    <property type="match status" value="1"/>
</dbReference>
<dbReference type="InterPro" id="IPR005025">
    <property type="entry name" value="FMN_Rdtase-like_dom"/>
</dbReference>
<dbReference type="PANTHER" id="PTHR43278">
    <property type="entry name" value="NAD(P)H-DEPENDENT FMN-CONTAINING OXIDOREDUCTASE YWQN-RELATED"/>
    <property type="match status" value="1"/>
</dbReference>
<feature type="domain" description="NADPH-dependent FMN reductase-like" evidence="3">
    <location>
        <begin position="3"/>
        <end position="153"/>
    </location>
</feature>
<dbReference type="AlphaFoldDB" id="A0A011WSL6"/>
<dbReference type="SUPFAM" id="SSF52218">
    <property type="entry name" value="Flavoproteins"/>
    <property type="match status" value="1"/>
</dbReference>
<accession>A0A011WSL6</accession>
<dbReference type="OrthoDB" id="9805976at2"/>
<dbReference type="PATRIC" id="fig|1341156.4.peg.1285"/>
<proteinExistence type="predicted"/>
<keyword evidence="1" id="KW-0285">Flavoprotein</keyword>
<dbReference type="RefSeq" id="WP_037287462.1">
    <property type="nucleotide sequence ID" value="NZ_JEOB01000002.1"/>
</dbReference>
<keyword evidence="2" id="KW-0288">FMN</keyword>
<dbReference type="PANTHER" id="PTHR43278:SF1">
    <property type="entry name" value="IRON-SULFUR FLAVOPROTEIN MJ1083"/>
    <property type="match status" value="1"/>
</dbReference>
<dbReference type="InterPro" id="IPR029039">
    <property type="entry name" value="Flavoprotein-like_sf"/>
</dbReference>
<reference evidence="4 5" key="1">
    <citation type="submission" date="2013-06" db="EMBL/GenBank/DDBJ databases">
        <title>Rumen cellulosomics: divergent fiber-degrading strategies revealed by comparative genome-wide analysis of six Ruminococcal strains.</title>
        <authorList>
            <person name="Dassa B."/>
            <person name="Borovok I."/>
            <person name="Lamed R."/>
            <person name="Flint H."/>
            <person name="Yeoman C.J."/>
            <person name="White B."/>
            <person name="Bayer E.A."/>
        </authorList>
    </citation>
    <scope>NUCLEOTIDE SEQUENCE [LARGE SCALE GENOMIC DNA]</scope>
    <source>
        <strain evidence="4 5">SY3</strain>
    </source>
</reference>
<dbReference type="GO" id="GO:0016491">
    <property type="term" value="F:oxidoreductase activity"/>
    <property type="evidence" value="ECO:0007669"/>
    <property type="project" value="InterPro"/>
</dbReference>
<evidence type="ECO:0000313" key="4">
    <source>
        <dbReference type="EMBL" id="EXM39985.1"/>
    </source>
</evidence>
<evidence type="ECO:0000256" key="1">
    <source>
        <dbReference type="ARBA" id="ARBA00022630"/>
    </source>
</evidence>
<sequence>MKKVAVIWSSPNKNGLTASAKEQISKGIADEGAEVCEIHLNSKNINHCRACGNGWGTCNKNGSCVIGDDFADIYNTLKEADGIVWISAVYWSDMTECFKAFFDRLRRCDATFSHSLTEKRCMLIACAGGTGRGTLECLTQLERGLVHMGMRAYDRIPVVRFNKDYMLPALYDAGKTYADRLENGFDMYY</sequence>
<evidence type="ECO:0000259" key="3">
    <source>
        <dbReference type="Pfam" id="PF03358"/>
    </source>
</evidence>
<comment type="caution">
    <text evidence="4">The sequence shown here is derived from an EMBL/GenBank/DDBJ whole genome shotgun (WGS) entry which is preliminary data.</text>
</comment>
<protein>
    <submittedName>
        <fullName evidence="4">NADPH-dependent FMN reductase</fullName>
    </submittedName>
</protein>
<dbReference type="EMBL" id="JEOB01000002">
    <property type="protein sequence ID" value="EXM39985.1"/>
    <property type="molecule type" value="Genomic_DNA"/>
</dbReference>
<dbReference type="Pfam" id="PF03358">
    <property type="entry name" value="FMN_red"/>
    <property type="match status" value="1"/>
</dbReference>
<keyword evidence="5" id="KW-1185">Reference proteome</keyword>
<organism evidence="4 5">
    <name type="scientific">Ruminococcus albus SY3</name>
    <dbReference type="NCBI Taxonomy" id="1341156"/>
    <lineage>
        <taxon>Bacteria</taxon>
        <taxon>Bacillati</taxon>
        <taxon>Bacillota</taxon>
        <taxon>Clostridia</taxon>
        <taxon>Eubacteriales</taxon>
        <taxon>Oscillospiraceae</taxon>
        <taxon>Ruminococcus</taxon>
    </lineage>
</organism>
<name>A0A011WSL6_RUMAL</name>
<evidence type="ECO:0000313" key="5">
    <source>
        <dbReference type="Proteomes" id="UP000021369"/>
    </source>
</evidence>
<dbReference type="Proteomes" id="UP000021369">
    <property type="component" value="Unassembled WGS sequence"/>
</dbReference>